<dbReference type="PROSITE" id="PS00041">
    <property type="entry name" value="HTH_ARAC_FAMILY_1"/>
    <property type="match status" value="1"/>
</dbReference>
<keyword evidence="3" id="KW-0804">Transcription</keyword>
<keyword evidence="2" id="KW-0238">DNA-binding</keyword>
<dbReference type="PROSITE" id="PS01124">
    <property type="entry name" value="HTH_ARAC_FAMILY_2"/>
    <property type="match status" value="1"/>
</dbReference>
<dbReference type="InterPro" id="IPR009057">
    <property type="entry name" value="Homeodomain-like_sf"/>
</dbReference>
<dbReference type="SUPFAM" id="SSF46689">
    <property type="entry name" value="Homeodomain-like"/>
    <property type="match status" value="2"/>
</dbReference>
<keyword evidence="1" id="KW-0805">Transcription regulation</keyword>
<dbReference type="Proteomes" id="UP001201873">
    <property type="component" value="Unassembled WGS sequence"/>
</dbReference>
<dbReference type="Pfam" id="PF06719">
    <property type="entry name" value="AraC_N"/>
    <property type="match status" value="1"/>
</dbReference>
<comment type="caution">
    <text evidence="5">The sequence shown here is derived from an EMBL/GenBank/DDBJ whole genome shotgun (WGS) entry which is preliminary data.</text>
</comment>
<dbReference type="InterPro" id="IPR009594">
    <property type="entry name" value="Tscrpt_reg_HTH_AraC_N"/>
</dbReference>
<evidence type="ECO:0000313" key="6">
    <source>
        <dbReference type="Proteomes" id="UP001201873"/>
    </source>
</evidence>
<gene>
    <name evidence="5" type="ORF">MXD59_13930</name>
</gene>
<dbReference type="InterPro" id="IPR018062">
    <property type="entry name" value="HTH_AraC-typ_CS"/>
</dbReference>
<organism evidence="5 6">
    <name type="scientific">Frankia umida</name>
    <dbReference type="NCBI Taxonomy" id="573489"/>
    <lineage>
        <taxon>Bacteria</taxon>
        <taxon>Bacillati</taxon>
        <taxon>Actinomycetota</taxon>
        <taxon>Actinomycetes</taxon>
        <taxon>Frankiales</taxon>
        <taxon>Frankiaceae</taxon>
        <taxon>Frankia</taxon>
    </lineage>
</organism>
<protein>
    <submittedName>
        <fullName evidence="5">AraC family transcriptional regulator</fullName>
    </submittedName>
</protein>
<dbReference type="Pfam" id="PF12833">
    <property type="entry name" value="HTH_18"/>
    <property type="match status" value="1"/>
</dbReference>
<reference evidence="5 6" key="1">
    <citation type="submission" date="2022-04" db="EMBL/GenBank/DDBJ databases">
        <title>Genome diversity in the genus Frankia.</title>
        <authorList>
            <person name="Carlos-Shanley C."/>
            <person name="Hahn D."/>
        </authorList>
    </citation>
    <scope>NUCLEOTIDE SEQUENCE [LARGE SCALE GENOMIC DNA]</scope>
    <source>
        <strain evidence="5 6">Ag45/Mut15</strain>
    </source>
</reference>
<dbReference type="PANTHER" id="PTHR43436:SF1">
    <property type="entry name" value="TRANSCRIPTIONAL REGULATORY PROTEIN"/>
    <property type="match status" value="1"/>
</dbReference>
<dbReference type="Gene3D" id="1.10.10.60">
    <property type="entry name" value="Homeodomain-like"/>
    <property type="match status" value="2"/>
</dbReference>
<dbReference type="RefSeq" id="WP_248825182.1">
    <property type="nucleotide sequence ID" value="NZ_JALKFT010000012.1"/>
</dbReference>
<keyword evidence="6" id="KW-1185">Reference proteome</keyword>
<evidence type="ECO:0000256" key="3">
    <source>
        <dbReference type="ARBA" id="ARBA00023163"/>
    </source>
</evidence>
<dbReference type="EMBL" id="JALKFT010000012">
    <property type="protein sequence ID" value="MCK9876866.1"/>
    <property type="molecule type" value="Genomic_DNA"/>
</dbReference>
<feature type="domain" description="HTH araC/xylS-type" evidence="4">
    <location>
        <begin position="206"/>
        <end position="304"/>
    </location>
</feature>
<sequence>MMMRPQPSPPTSDAALAELRELIARHARPDLRTPVPGLLLSRVTSVAPDYSVAEPLLVVMAQGGKRLMLGDEVHEYRTGQCLVVSADVPVAGHFLDASAGTPALALGVVLRPAVLAPLLLHAPGAERVTATTSPAAAPVSALATSEASTDLLDAAVRLLRLLDHPADAPVLAPLLEREIHWRLLTGPHGPTIRQVSLADSVLAQVSRAIRWIRAHYAEPLRIADLARLAGMSPSAFHRRFRAVTALSPLQFQKRLRLQQARTLLLTAAGDVAAVGHQVGYDSPTQFNREYRRLFGAPPGRDATRLRANSLPAAESSYALP</sequence>
<proteinExistence type="predicted"/>
<evidence type="ECO:0000256" key="1">
    <source>
        <dbReference type="ARBA" id="ARBA00023015"/>
    </source>
</evidence>
<name>A0ABT0JZA2_9ACTN</name>
<evidence type="ECO:0000259" key="4">
    <source>
        <dbReference type="PROSITE" id="PS01124"/>
    </source>
</evidence>
<accession>A0ABT0JZA2</accession>
<dbReference type="PANTHER" id="PTHR43436">
    <property type="entry name" value="ARAC-FAMILY TRANSCRIPTIONAL REGULATOR"/>
    <property type="match status" value="1"/>
</dbReference>
<dbReference type="InterPro" id="IPR018060">
    <property type="entry name" value="HTH_AraC"/>
</dbReference>
<evidence type="ECO:0000256" key="2">
    <source>
        <dbReference type="ARBA" id="ARBA00023125"/>
    </source>
</evidence>
<dbReference type="SMART" id="SM00342">
    <property type="entry name" value="HTH_ARAC"/>
    <property type="match status" value="1"/>
</dbReference>
<evidence type="ECO:0000313" key="5">
    <source>
        <dbReference type="EMBL" id="MCK9876866.1"/>
    </source>
</evidence>